<dbReference type="PANTHER" id="PTHR12526:SF640">
    <property type="entry name" value="COLANIC ACID BIOSYNTHESIS GLYCOSYLTRANSFERASE WCAL-RELATED"/>
    <property type="match status" value="1"/>
</dbReference>
<keyword evidence="2" id="KW-0328">Glycosyltransferase</keyword>
<dbReference type="Pfam" id="PF13692">
    <property type="entry name" value="Glyco_trans_1_4"/>
    <property type="match status" value="1"/>
</dbReference>
<dbReference type="RefSeq" id="WP_084410507.1">
    <property type="nucleotide sequence ID" value="NZ_FWXR01000011.1"/>
</dbReference>
<dbReference type="PANTHER" id="PTHR12526">
    <property type="entry name" value="GLYCOSYLTRANSFERASE"/>
    <property type="match status" value="1"/>
</dbReference>
<dbReference type="SUPFAM" id="SSF53756">
    <property type="entry name" value="UDP-Glycosyltransferase/glycogen phosphorylase"/>
    <property type="match status" value="1"/>
</dbReference>
<sequence length="357" mass="38641">MDDPLSDRLVFAIPGDLSTPSGGYGYDRRLIEELREAGWQVDHLALPADFPFPDERALEETRAAFAELPDNALVLIDGLAFGAMPDIALAECERLRLVALIHHPLGFEAGLDAVSRDRLLASERRALTAPLAIVVTSPATKRTLVEEFGVSETDVTVALPGTRKPAADSDGRREREVADPHILAIGTIIERKDHATLVKALAQIADRAWCCTIVGNDQAEPETANALRDLVDTLGLADRILIHGAAVDVESFYRQADIFALASRYEGYGMVFAEALVHGLPIVACRGGAIPDVVPESAGILVEPGDVDAFADALRSLLDEPERRAQLSASGRAEGMRLPDWSDTARIVADLLKEFRR</sequence>
<dbReference type="STRING" id="937218.SAMN06297251_11181"/>
<dbReference type="GO" id="GO:0003688">
    <property type="term" value="F:DNA replication origin binding"/>
    <property type="evidence" value="ECO:0007669"/>
    <property type="project" value="InterPro"/>
</dbReference>
<name>A0A1W2CRT6_9HYPH</name>
<dbReference type="Proteomes" id="UP000192656">
    <property type="component" value="Unassembled WGS sequence"/>
</dbReference>
<accession>A0A1W2CRT6</accession>
<evidence type="ECO:0000256" key="3">
    <source>
        <dbReference type="ARBA" id="ARBA00022679"/>
    </source>
</evidence>
<protein>
    <submittedName>
        <fullName evidence="4">Glycosyl transferases group 1</fullName>
    </submittedName>
</protein>
<dbReference type="EMBL" id="FWXR01000011">
    <property type="protein sequence ID" value="SMC87921.1"/>
    <property type="molecule type" value="Genomic_DNA"/>
</dbReference>
<dbReference type="AlphaFoldDB" id="A0A1W2CRT6"/>
<dbReference type="GO" id="GO:0005524">
    <property type="term" value="F:ATP binding"/>
    <property type="evidence" value="ECO:0007669"/>
    <property type="project" value="InterPro"/>
</dbReference>
<proteinExistence type="inferred from homology"/>
<keyword evidence="3 4" id="KW-0808">Transferase</keyword>
<evidence type="ECO:0000256" key="2">
    <source>
        <dbReference type="ARBA" id="ARBA00022676"/>
    </source>
</evidence>
<evidence type="ECO:0000256" key="1">
    <source>
        <dbReference type="ARBA" id="ARBA00009481"/>
    </source>
</evidence>
<evidence type="ECO:0000313" key="4">
    <source>
        <dbReference type="EMBL" id="SMC87921.1"/>
    </source>
</evidence>
<dbReference type="OrthoDB" id="9781738at2"/>
<dbReference type="GO" id="GO:0016757">
    <property type="term" value="F:glycosyltransferase activity"/>
    <property type="evidence" value="ECO:0007669"/>
    <property type="project" value="UniProtKB-KW"/>
</dbReference>
<dbReference type="PROSITE" id="PS01008">
    <property type="entry name" value="DNAA"/>
    <property type="match status" value="1"/>
</dbReference>
<dbReference type="GO" id="GO:0006275">
    <property type="term" value="P:regulation of DNA replication"/>
    <property type="evidence" value="ECO:0007669"/>
    <property type="project" value="InterPro"/>
</dbReference>
<keyword evidence="5" id="KW-1185">Reference proteome</keyword>
<evidence type="ECO:0000313" key="5">
    <source>
        <dbReference type="Proteomes" id="UP000192656"/>
    </source>
</evidence>
<dbReference type="CDD" id="cd03801">
    <property type="entry name" value="GT4_PimA-like"/>
    <property type="match status" value="1"/>
</dbReference>
<gene>
    <name evidence="4" type="ORF">SAMN06297251_11181</name>
</gene>
<dbReference type="GO" id="GO:0006270">
    <property type="term" value="P:DNA replication initiation"/>
    <property type="evidence" value="ECO:0007669"/>
    <property type="project" value="InterPro"/>
</dbReference>
<organism evidence="4 5">
    <name type="scientific">Fulvimarina manganoxydans</name>
    <dbReference type="NCBI Taxonomy" id="937218"/>
    <lineage>
        <taxon>Bacteria</taxon>
        <taxon>Pseudomonadati</taxon>
        <taxon>Pseudomonadota</taxon>
        <taxon>Alphaproteobacteria</taxon>
        <taxon>Hyphomicrobiales</taxon>
        <taxon>Aurantimonadaceae</taxon>
        <taxon>Fulvimarina</taxon>
    </lineage>
</organism>
<reference evidence="4 5" key="1">
    <citation type="submission" date="2017-04" db="EMBL/GenBank/DDBJ databases">
        <authorList>
            <person name="Afonso C.L."/>
            <person name="Miller P.J."/>
            <person name="Scott M.A."/>
            <person name="Spackman E."/>
            <person name="Goraichik I."/>
            <person name="Dimitrov K.M."/>
            <person name="Suarez D.L."/>
            <person name="Swayne D.E."/>
        </authorList>
    </citation>
    <scope>NUCLEOTIDE SEQUENCE [LARGE SCALE GENOMIC DNA]</scope>
    <source>
        <strain evidence="4 5">CGMCC 1.10972</strain>
    </source>
</reference>
<dbReference type="Gene3D" id="3.40.50.2000">
    <property type="entry name" value="Glycogen Phosphorylase B"/>
    <property type="match status" value="2"/>
</dbReference>
<dbReference type="InterPro" id="IPR018312">
    <property type="entry name" value="Chromosome_initiator_DnaA_CS"/>
</dbReference>
<comment type="similarity">
    <text evidence="1">Belongs to the glycosyltransferase group 1 family. Glycosyltransferase 4 subfamily.</text>
</comment>